<feature type="region of interest" description="Disordered" evidence="1">
    <location>
        <begin position="193"/>
        <end position="218"/>
    </location>
</feature>
<proteinExistence type="predicted"/>
<keyword evidence="3" id="KW-1185">Reference proteome</keyword>
<dbReference type="AlphaFoldDB" id="A0A0S4KT72"/>
<dbReference type="OrthoDB" id="9766168at2"/>
<accession>A0A0S4KT72</accession>
<protein>
    <recommendedName>
        <fullName evidence="4">HEAT repeat domain-containing protein</fullName>
    </recommendedName>
</protein>
<organism evidence="2 3">
    <name type="scientific">Candidatus Nitrospira inopinata</name>
    <dbReference type="NCBI Taxonomy" id="1715989"/>
    <lineage>
        <taxon>Bacteria</taxon>
        <taxon>Pseudomonadati</taxon>
        <taxon>Nitrospirota</taxon>
        <taxon>Nitrospiria</taxon>
        <taxon>Nitrospirales</taxon>
        <taxon>Nitrospiraceae</taxon>
        <taxon>Nitrospira</taxon>
    </lineage>
</organism>
<sequence length="600" mass="65601">MVDLKTAQDLLTASAVKNAEDPETASVKRILKLLDKTAKSNRTYGPTNPVAQKFARQLFEELTGHLAAYSKLTFLVHRSELRFNDSIVYQTDLGEGGESFAFKLYADGIRELSIYEGLSQEDLTYFLDSIWGNAESGQEDDDLVTRLWSRNLSTIAIVTAEEVAHSSSHDNKTDRAGAILSSSDSSLRDLLDRERARRTNETTASETESTSRSNRLHNGLVGFEVTDEESAALARDIEAEREQDGLLHIMEMLTAILASERSSALLTKLFDVWGDIIDLLLREGKWTVLEHVVSLLHEADAVRPDLGEEHKQQVRALLDGFGRPGRIKAIEAHLNQHPDGSTAGLSTILLLIKPDAVPGLCSLLANLASPAHQAIVAEALAILAKDNPEPLIKGLRDRRPSYVCHLLAILTKLKNPAFAESVEKLVRHPDTQVRKAVVHAIGALRPSGDGLKLLSFMDDEEESIRIAALKLLISGQYSVSFSHWLPVLSADTFGNRPISERRATFHAVGATCGDEAVPYWESLLTAWSWLGRKKKEELAVLAAEALGKLGTPAAVAALVHGSKKGGATVRQACTHGLSRAQQRTRRNAPAAPSTDKEPQP</sequence>
<evidence type="ECO:0000313" key="3">
    <source>
        <dbReference type="Proteomes" id="UP000066284"/>
    </source>
</evidence>
<dbReference type="STRING" id="1715989.NITINOP_2003"/>
<evidence type="ECO:0000313" key="2">
    <source>
        <dbReference type="EMBL" id="CUQ66975.1"/>
    </source>
</evidence>
<reference evidence="3" key="1">
    <citation type="submission" date="2015-09" db="EMBL/GenBank/DDBJ databases">
        <authorList>
            <person name="Daims H."/>
        </authorList>
    </citation>
    <scope>NUCLEOTIDE SEQUENCE [LARGE SCALE GENOMIC DNA]</scope>
</reference>
<evidence type="ECO:0000256" key="1">
    <source>
        <dbReference type="SAM" id="MobiDB-lite"/>
    </source>
</evidence>
<dbReference type="KEGG" id="nio:NITINOP_2003"/>
<feature type="region of interest" description="Disordered" evidence="1">
    <location>
        <begin position="576"/>
        <end position="600"/>
    </location>
</feature>
<dbReference type="Proteomes" id="UP000066284">
    <property type="component" value="Chromosome 1"/>
</dbReference>
<dbReference type="Pfam" id="PF13646">
    <property type="entry name" value="HEAT_2"/>
    <property type="match status" value="1"/>
</dbReference>
<dbReference type="InterPro" id="IPR011989">
    <property type="entry name" value="ARM-like"/>
</dbReference>
<dbReference type="EMBL" id="LN885086">
    <property type="protein sequence ID" value="CUQ66975.1"/>
    <property type="molecule type" value="Genomic_DNA"/>
</dbReference>
<name>A0A0S4KT72_9BACT</name>
<gene>
    <name evidence="2" type="ORF">NITINOP_2003</name>
</gene>
<evidence type="ECO:0008006" key="4">
    <source>
        <dbReference type="Google" id="ProtNLM"/>
    </source>
</evidence>
<dbReference type="RefSeq" id="WP_062485000.1">
    <property type="nucleotide sequence ID" value="NZ_LN885086.1"/>
</dbReference>
<dbReference type="Gene3D" id="1.25.10.10">
    <property type="entry name" value="Leucine-rich Repeat Variant"/>
    <property type="match status" value="2"/>
</dbReference>
<feature type="compositionally biased region" description="Low complexity" evidence="1">
    <location>
        <begin position="201"/>
        <end position="213"/>
    </location>
</feature>
<dbReference type="SUPFAM" id="SSF48371">
    <property type="entry name" value="ARM repeat"/>
    <property type="match status" value="1"/>
</dbReference>
<dbReference type="InterPro" id="IPR016024">
    <property type="entry name" value="ARM-type_fold"/>
</dbReference>